<feature type="domain" description="DnaJ homologue subfamily C member 28 conserved" evidence="1">
    <location>
        <begin position="8"/>
        <end position="75"/>
    </location>
</feature>
<name>A0ABR6B873_9PSEU</name>
<evidence type="ECO:0000313" key="2">
    <source>
        <dbReference type="EMBL" id="MBA8922957.1"/>
    </source>
</evidence>
<reference evidence="2 3" key="1">
    <citation type="submission" date="2020-08" db="EMBL/GenBank/DDBJ databases">
        <title>Genomic Encyclopedia of Archaeal and Bacterial Type Strains, Phase II (KMG-II): from individual species to whole genera.</title>
        <authorList>
            <person name="Goeker M."/>
        </authorList>
    </citation>
    <scope>NUCLEOTIDE SEQUENCE [LARGE SCALE GENOMIC DNA]</scope>
    <source>
        <strain evidence="2 3">DSM 43850</strain>
    </source>
</reference>
<dbReference type="GO" id="GO:0016787">
    <property type="term" value="F:hydrolase activity"/>
    <property type="evidence" value="ECO:0007669"/>
    <property type="project" value="UniProtKB-KW"/>
</dbReference>
<dbReference type="InterPro" id="IPR018961">
    <property type="entry name" value="DnaJ_homolog_subfam-C_membr-28"/>
</dbReference>
<dbReference type="RefSeq" id="WP_025359399.1">
    <property type="nucleotide sequence ID" value="NZ_BAAABQ010000010.1"/>
</dbReference>
<dbReference type="Proteomes" id="UP000517916">
    <property type="component" value="Unassembled WGS sequence"/>
</dbReference>
<evidence type="ECO:0000259" key="1">
    <source>
        <dbReference type="Pfam" id="PF09350"/>
    </source>
</evidence>
<dbReference type="EMBL" id="JACJID010000001">
    <property type="protein sequence ID" value="MBA8922957.1"/>
    <property type="molecule type" value="Genomic_DNA"/>
</dbReference>
<sequence>MNGRHETWIERQIREAQERGAFEDLPGSGKPLPGANEPYDENWWVKGLMRRENIRFVGPRSLALRKEVEDLPRRLSTERSEQSVREIVEDLNLRIREARLGPTEGPPVVLELLDVDEVVRTWREQGR</sequence>
<organism evidence="2 3">
    <name type="scientific">Kutzneria viridogrisea</name>
    <dbReference type="NCBI Taxonomy" id="47990"/>
    <lineage>
        <taxon>Bacteria</taxon>
        <taxon>Bacillati</taxon>
        <taxon>Actinomycetota</taxon>
        <taxon>Actinomycetes</taxon>
        <taxon>Pseudonocardiales</taxon>
        <taxon>Pseudonocardiaceae</taxon>
        <taxon>Kutzneria</taxon>
    </lineage>
</organism>
<keyword evidence="3" id="KW-1185">Reference proteome</keyword>
<accession>A0ABR6B873</accession>
<dbReference type="Pfam" id="PF09350">
    <property type="entry name" value="DJC28_CD"/>
    <property type="match status" value="1"/>
</dbReference>
<gene>
    <name evidence="2" type="ORF">BC739_000154</name>
</gene>
<proteinExistence type="predicted"/>
<protein>
    <submittedName>
        <fullName evidence="2">Metal-dependent hydrolase</fullName>
    </submittedName>
</protein>
<evidence type="ECO:0000313" key="3">
    <source>
        <dbReference type="Proteomes" id="UP000517916"/>
    </source>
</evidence>
<comment type="caution">
    <text evidence="2">The sequence shown here is derived from an EMBL/GenBank/DDBJ whole genome shotgun (WGS) entry which is preliminary data.</text>
</comment>
<keyword evidence="2" id="KW-0378">Hydrolase</keyword>